<dbReference type="Proteomes" id="UP000221758">
    <property type="component" value="Segment"/>
</dbReference>
<organism evidence="1 2">
    <name type="scientific">Acinetobacter phage WCHABP12</name>
    <dbReference type="NCBI Taxonomy" id="1965454"/>
    <lineage>
        <taxon>Viruses</taxon>
        <taxon>Duplodnaviria</taxon>
        <taxon>Heunggongvirae</taxon>
        <taxon>Uroviricota</taxon>
        <taxon>Caudoviricetes</taxon>
        <taxon>Obolenskvirus</taxon>
        <taxon>Obolenskvirus WCHABP12</taxon>
    </lineage>
</organism>
<name>A0A1V0DZD9_9CAUD</name>
<keyword evidence="2" id="KW-1185">Reference proteome</keyword>
<proteinExistence type="predicted"/>
<sequence length="54" mass="6609">MTKQEVVDNAPEGATHYREFTEQYLMNTQGKWYIFREGYWELTKRPFTHELKPL</sequence>
<gene>
    <name evidence="1" type="ORF">ABP12_00062</name>
</gene>
<evidence type="ECO:0000313" key="1">
    <source>
        <dbReference type="EMBL" id="ARB06803.1"/>
    </source>
</evidence>
<reference evidence="1 2" key="1">
    <citation type="submission" date="2017-02" db="EMBL/GenBank/DDBJ databases">
        <title>The complete genome of Acinetobacter Baumannii phage WCHABP12.</title>
        <authorList>
            <person name="Zhou W."/>
            <person name="Feng Y."/>
            <person name="Zong Z."/>
        </authorList>
    </citation>
    <scope>NUCLEOTIDE SEQUENCE [LARGE SCALE GENOMIC DNA]</scope>
</reference>
<dbReference type="EMBL" id="KY670595">
    <property type="protein sequence ID" value="ARB06803.1"/>
    <property type="molecule type" value="Genomic_DNA"/>
</dbReference>
<protein>
    <submittedName>
        <fullName evidence="1">Uncharacterized protein</fullName>
    </submittedName>
</protein>
<dbReference type="OrthoDB" id="36168at10239"/>
<evidence type="ECO:0000313" key="2">
    <source>
        <dbReference type="Proteomes" id="UP000221758"/>
    </source>
</evidence>
<accession>A0A1V0DZD9</accession>